<sequence>MEMWDQDFIDMETEGHFTFEKDEIGYFQFGLVQGRIDYRIEKVGEIERLEFSWEGQDENDEALGRGWAVIKDDHIEGRFYFHLGDYSSFKAKIYK</sequence>
<accession>A0A0F9CJY8</accession>
<comment type="caution">
    <text evidence="1">The sequence shown here is derived from an EMBL/GenBank/DDBJ whole genome shotgun (WGS) entry which is preliminary data.</text>
</comment>
<gene>
    <name evidence="1" type="ORF">LCGC14_2600090</name>
</gene>
<proteinExistence type="predicted"/>
<evidence type="ECO:0000313" key="1">
    <source>
        <dbReference type="EMBL" id="KKL06031.1"/>
    </source>
</evidence>
<dbReference type="EMBL" id="LAZR01043881">
    <property type="protein sequence ID" value="KKL06031.1"/>
    <property type="molecule type" value="Genomic_DNA"/>
</dbReference>
<name>A0A0F9CJY8_9ZZZZ</name>
<reference evidence="1" key="1">
    <citation type="journal article" date="2015" name="Nature">
        <title>Complex archaea that bridge the gap between prokaryotes and eukaryotes.</title>
        <authorList>
            <person name="Spang A."/>
            <person name="Saw J.H."/>
            <person name="Jorgensen S.L."/>
            <person name="Zaremba-Niedzwiedzka K."/>
            <person name="Martijn J."/>
            <person name="Lind A.E."/>
            <person name="van Eijk R."/>
            <person name="Schleper C."/>
            <person name="Guy L."/>
            <person name="Ettema T.J."/>
        </authorList>
    </citation>
    <scope>NUCLEOTIDE SEQUENCE</scope>
</reference>
<organism evidence="1">
    <name type="scientific">marine sediment metagenome</name>
    <dbReference type="NCBI Taxonomy" id="412755"/>
    <lineage>
        <taxon>unclassified sequences</taxon>
        <taxon>metagenomes</taxon>
        <taxon>ecological metagenomes</taxon>
    </lineage>
</organism>
<protein>
    <submittedName>
        <fullName evidence="1">Uncharacterized protein</fullName>
    </submittedName>
</protein>
<dbReference type="AlphaFoldDB" id="A0A0F9CJY8"/>